<evidence type="ECO:0000313" key="1">
    <source>
        <dbReference type="EMBL" id="OUB46584.1"/>
    </source>
</evidence>
<accession>A0A9X6LJS9</accession>
<protein>
    <submittedName>
        <fullName evidence="1">Uncharacterized protein</fullName>
    </submittedName>
</protein>
<comment type="caution">
    <text evidence="1">The sequence shown here is derived from an EMBL/GenBank/DDBJ whole genome shotgun (WGS) entry which is preliminary data.</text>
</comment>
<dbReference type="EMBL" id="MOOP01000102">
    <property type="protein sequence ID" value="OUB46584.1"/>
    <property type="molecule type" value="Genomic_DNA"/>
</dbReference>
<evidence type="ECO:0000313" key="2">
    <source>
        <dbReference type="Proteomes" id="UP000195120"/>
    </source>
</evidence>
<organism evidence="1 2">
    <name type="scientific">Bacillus thuringiensis serovar iberica</name>
    <dbReference type="NCBI Taxonomy" id="180866"/>
    <lineage>
        <taxon>Bacteria</taxon>
        <taxon>Bacillati</taxon>
        <taxon>Bacillota</taxon>
        <taxon>Bacilli</taxon>
        <taxon>Bacillales</taxon>
        <taxon>Bacillaceae</taxon>
        <taxon>Bacillus</taxon>
        <taxon>Bacillus cereus group</taxon>
    </lineage>
</organism>
<dbReference type="Proteomes" id="UP000195120">
    <property type="component" value="Unassembled WGS sequence"/>
</dbReference>
<dbReference type="AlphaFoldDB" id="A0A9X6LJS9"/>
<sequence>MKFFKRINNDNFYELVKDFPELRKLLDLHTEEELFELGYCILEDSILAIRSIDLGSTFNKSIRSELCFWVQDISNVIHNIPEKLRLRDTTFLKEELYKAITVLYSLKQRRFEGILISNARTEECIKNVKKRGIGKCTKQNI</sequence>
<name>A0A9X6LJS9_BACTU</name>
<dbReference type="RefSeq" id="WP_086401548.1">
    <property type="nucleotide sequence ID" value="NZ_MOOP01000102.1"/>
</dbReference>
<reference evidence="1 2" key="1">
    <citation type="submission" date="2016-10" db="EMBL/GenBank/DDBJ databases">
        <title>Comparative genomics of Bacillus thuringiensis reveals a path to pathogens against multiple invertebrate hosts.</title>
        <authorList>
            <person name="Zheng J."/>
            <person name="Gao Q."/>
            <person name="Liu H."/>
            <person name="Peng D."/>
            <person name="Ruan L."/>
            <person name="Sun M."/>
        </authorList>
    </citation>
    <scope>NUCLEOTIDE SEQUENCE [LARGE SCALE GENOMIC DNA]</scope>
    <source>
        <strain evidence="1">BGSC 4BW1</strain>
    </source>
</reference>
<proteinExistence type="predicted"/>
<gene>
    <name evidence="1" type="ORF">BK741_18285</name>
</gene>